<dbReference type="SUPFAM" id="SSF52047">
    <property type="entry name" value="RNI-like"/>
    <property type="match status" value="1"/>
</dbReference>
<feature type="region of interest" description="Disordered" evidence="1">
    <location>
        <begin position="309"/>
        <end position="331"/>
    </location>
</feature>
<evidence type="ECO:0000313" key="3">
    <source>
        <dbReference type="RefSeq" id="XP_026752181.2"/>
    </source>
</evidence>
<feature type="compositionally biased region" description="Basic residues" evidence="1">
    <location>
        <begin position="317"/>
        <end position="329"/>
    </location>
</feature>
<accession>A0A6J1WFF8</accession>
<dbReference type="PANTHER" id="PTHR46984:SF1">
    <property type="entry name" value="LEUCINE-RICH REPEAT-CONTAINING PROTEIN 71"/>
    <property type="match status" value="1"/>
</dbReference>
<reference evidence="3" key="1">
    <citation type="submission" date="2025-08" db="UniProtKB">
        <authorList>
            <consortium name="RefSeq"/>
        </authorList>
    </citation>
    <scope>IDENTIFICATION</scope>
    <source>
        <tissue evidence="3">Whole larvae</tissue>
    </source>
</reference>
<dbReference type="RefSeq" id="XP_026752181.2">
    <property type="nucleotide sequence ID" value="XM_026896380.3"/>
</dbReference>
<proteinExistence type="predicted"/>
<sequence>MTDLYLTEPRLSAAGPTPADVARFVPYACNQLQAPFMVKVVMRTQDEYVSKTEERYKRSNKVKSAIHQNISNVSESKVSTVSVDPQTDRDMIVIVAVTDVVGNLVELIFYRCPDIPRLLIKIIGLCIPYHPYFKKLTLRWGPLDGPTLYEVAKLLSFSHITELNLDDSPVAAANYYMLLEEQTQLRCLSLARCNIDDNDCTIIASKLIHPLPAARTLVMLSLASNFICDVGACALGEALRSNRSLQYLNLSGNQIGDVGAASIFGSLMEFPLSCDEVVKKRQRQLKYLKTKEEVYTKYYNELTTALLEHSHDENSRTGKRKATGTRSRKSSITSTLTATATSVLDTVSLKAELMATELLGAYSDPFSIEETMLHDNYVYSMGNMTLCYLNLAYNSLSYLSTVKLLEVVTYQSEVAHKVASGLLRVHLVGNQLPVASRELDVALQLLDKAMICRANKQQKRPERSARSVKSK</sequence>
<protein>
    <submittedName>
        <fullName evidence="3">Uncharacterized protein LOC113512482</fullName>
    </submittedName>
</protein>
<dbReference type="InParanoid" id="A0A6J1WFF8"/>
<organism evidence="2 3">
    <name type="scientific">Galleria mellonella</name>
    <name type="common">Greater wax moth</name>
    <dbReference type="NCBI Taxonomy" id="7137"/>
    <lineage>
        <taxon>Eukaryota</taxon>
        <taxon>Metazoa</taxon>
        <taxon>Ecdysozoa</taxon>
        <taxon>Arthropoda</taxon>
        <taxon>Hexapoda</taxon>
        <taxon>Insecta</taxon>
        <taxon>Pterygota</taxon>
        <taxon>Neoptera</taxon>
        <taxon>Endopterygota</taxon>
        <taxon>Lepidoptera</taxon>
        <taxon>Glossata</taxon>
        <taxon>Ditrysia</taxon>
        <taxon>Pyraloidea</taxon>
        <taxon>Pyralidae</taxon>
        <taxon>Galleriinae</taxon>
        <taxon>Galleria</taxon>
    </lineage>
</organism>
<dbReference type="PANTHER" id="PTHR46984">
    <property type="entry name" value="LEUCINE-RICH REPEAT-CONTAINING PROTEIN 71"/>
    <property type="match status" value="1"/>
</dbReference>
<dbReference type="GeneID" id="113512482"/>
<evidence type="ECO:0000256" key="1">
    <source>
        <dbReference type="SAM" id="MobiDB-lite"/>
    </source>
</evidence>
<dbReference type="SMART" id="SM00368">
    <property type="entry name" value="LRR_RI"/>
    <property type="match status" value="4"/>
</dbReference>
<dbReference type="PROSITE" id="PS51450">
    <property type="entry name" value="LRR"/>
    <property type="match status" value="1"/>
</dbReference>
<dbReference type="InterPro" id="IPR053040">
    <property type="entry name" value="LRR-containing_protein_71"/>
</dbReference>
<name>A0A6J1WFF8_GALME</name>
<dbReference type="AlphaFoldDB" id="A0A6J1WFF8"/>
<dbReference type="Pfam" id="PF13516">
    <property type="entry name" value="LRR_6"/>
    <property type="match status" value="1"/>
</dbReference>
<evidence type="ECO:0000313" key="2">
    <source>
        <dbReference type="Proteomes" id="UP001652740"/>
    </source>
</evidence>
<dbReference type="InterPro" id="IPR032675">
    <property type="entry name" value="LRR_dom_sf"/>
</dbReference>
<dbReference type="Gene3D" id="3.80.10.10">
    <property type="entry name" value="Ribonuclease Inhibitor"/>
    <property type="match status" value="1"/>
</dbReference>
<gene>
    <name evidence="3" type="primary">LOC113512482</name>
</gene>
<dbReference type="InterPro" id="IPR001611">
    <property type="entry name" value="Leu-rich_rpt"/>
</dbReference>
<keyword evidence="2" id="KW-1185">Reference proteome</keyword>
<dbReference type="KEGG" id="gmw:113512482"/>
<dbReference type="Proteomes" id="UP001652740">
    <property type="component" value="Unplaced"/>
</dbReference>